<reference evidence="2 3" key="1">
    <citation type="submission" date="2024-09" db="EMBL/GenBank/DDBJ databases">
        <title>Genome sequencing and assembly of Phytophthora oleae, isolate VK10A, causative agent of rot of olive drupes.</title>
        <authorList>
            <person name="Conti Taguali S."/>
            <person name="Riolo M."/>
            <person name="La Spada F."/>
            <person name="Cacciola S.O."/>
            <person name="Dionisio G."/>
        </authorList>
    </citation>
    <scope>NUCLEOTIDE SEQUENCE [LARGE SCALE GENOMIC DNA]</scope>
    <source>
        <strain evidence="2 3">VK10A</strain>
    </source>
</reference>
<dbReference type="EMBL" id="JBIMZQ010000028">
    <property type="protein sequence ID" value="KAL3663254.1"/>
    <property type="molecule type" value="Genomic_DNA"/>
</dbReference>
<evidence type="ECO:0000313" key="2">
    <source>
        <dbReference type="EMBL" id="KAL3663254.1"/>
    </source>
</evidence>
<comment type="caution">
    <text evidence="2">The sequence shown here is derived from an EMBL/GenBank/DDBJ whole genome shotgun (WGS) entry which is preliminary data.</text>
</comment>
<keyword evidence="1" id="KW-0472">Membrane</keyword>
<proteinExistence type="predicted"/>
<evidence type="ECO:0008006" key="4">
    <source>
        <dbReference type="Google" id="ProtNLM"/>
    </source>
</evidence>
<feature type="transmembrane region" description="Helical" evidence="1">
    <location>
        <begin position="105"/>
        <end position="125"/>
    </location>
</feature>
<sequence length="354" mass="39421">MVVVQMLLMGIVSCYQVMSHKRSVLLTQIWAYRCQNGRMQVLYFAQVTYHLVTNSDIYYLGLATGTLTIESVANLTFCFFAFSYSFVNMVKARSGEQQLARHFRLAWELTQLLMVTCVATALYVFRLTSLSYIIDVNGELLRKTSSGGATLCKLQDSCLAFTHNLALVLTIVSLALGSVAGAIAMIAHKCSNNRLQASVSKPNSIILTLKRRINLRIGEGATDIGPSVTCIPRKATLTPLTSFEQHCLGVPFARLFTDCGDIAYMTQKGIRCSTVEVVLLTGFLFYGKHVYQAQDVVILLMARLMPRRAIRTFNVLLLRWTVNEITGRVSIPEACTWYAASEERAVLDKAWPIA</sequence>
<accession>A0ABD3FAE3</accession>
<organism evidence="2 3">
    <name type="scientific">Phytophthora oleae</name>
    <dbReference type="NCBI Taxonomy" id="2107226"/>
    <lineage>
        <taxon>Eukaryota</taxon>
        <taxon>Sar</taxon>
        <taxon>Stramenopiles</taxon>
        <taxon>Oomycota</taxon>
        <taxon>Peronosporomycetes</taxon>
        <taxon>Peronosporales</taxon>
        <taxon>Peronosporaceae</taxon>
        <taxon>Phytophthora</taxon>
    </lineage>
</organism>
<dbReference type="Proteomes" id="UP001632037">
    <property type="component" value="Unassembled WGS sequence"/>
</dbReference>
<protein>
    <recommendedName>
        <fullName evidence="4">THH1/TOM1/TOM3 domain-containing protein</fullName>
    </recommendedName>
</protein>
<feature type="transmembrane region" description="Helical" evidence="1">
    <location>
        <begin position="165"/>
        <end position="187"/>
    </location>
</feature>
<keyword evidence="1" id="KW-1133">Transmembrane helix</keyword>
<gene>
    <name evidence="2" type="ORF">V7S43_011663</name>
</gene>
<evidence type="ECO:0000256" key="1">
    <source>
        <dbReference type="SAM" id="Phobius"/>
    </source>
</evidence>
<keyword evidence="1" id="KW-0812">Transmembrane</keyword>
<evidence type="ECO:0000313" key="3">
    <source>
        <dbReference type="Proteomes" id="UP001632037"/>
    </source>
</evidence>
<dbReference type="AlphaFoldDB" id="A0ABD3FAE3"/>
<feature type="transmembrane region" description="Helical" evidence="1">
    <location>
        <begin position="57"/>
        <end position="84"/>
    </location>
</feature>
<keyword evidence="3" id="KW-1185">Reference proteome</keyword>
<name>A0ABD3FAE3_9STRA</name>